<dbReference type="HOGENOM" id="CLU_958449_0_0_1"/>
<dbReference type="InParanoid" id="M4BJC2"/>
<sequence length="294" mass="32722">MDMQEDDVEARVLVYFSSFNTIIEQHRLQTVLERTLGRTPDKVAREKYRTKILLENLSPDMLKKDVTRIMTHEQVSAKTDEVALFNIVLKRAREQHHYYLLAAEERRARAATKGTRDATASRSKQPKESGRRAQADTKSHAVSSAPTAPATASSTPASRPPRRNGCLVCKGPHWMSDCKHAMKEQKDVARDAQRSRSTVRASKRAAMSTANDQLTIVLAEGIKITLCADSGSEKRRSCLKVCLAACRQRRKVCELPHHVSVQVVGGSTLTAREQVIVDVQVRTVAGLVNIRGVK</sequence>
<evidence type="ECO:0000313" key="3">
    <source>
        <dbReference type="Proteomes" id="UP000011713"/>
    </source>
</evidence>
<evidence type="ECO:0000313" key="2">
    <source>
        <dbReference type="EnsemblProtists" id="HpaP806500"/>
    </source>
</evidence>
<keyword evidence="3" id="KW-1185">Reference proteome</keyword>
<dbReference type="Proteomes" id="UP000011713">
    <property type="component" value="Unassembled WGS sequence"/>
</dbReference>
<evidence type="ECO:0000256" key="1">
    <source>
        <dbReference type="SAM" id="MobiDB-lite"/>
    </source>
</evidence>
<feature type="compositionally biased region" description="Low complexity" evidence="1">
    <location>
        <begin position="143"/>
        <end position="157"/>
    </location>
</feature>
<protein>
    <submittedName>
        <fullName evidence="2">Uncharacterized protein</fullName>
    </submittedName>
</protein>
<reference evidence="3" key="1">
    <citation type="journal article" date="2010" name="Science">
        <title>Signatures of adaptation to obligate biotrophy in the Hyaloperonospora arabidopsidis genome.</title>
        <authorList>
            <person name="Baxter L."/>
            <person name="Tripathy S."/>
            <person name="Ishaque N."/>
            <person name="Boot N."/>
            <person name="Cabral A."/>
            <person name="Kemen E."/>
            <person name="Thines M."/>
            <person name="Ah-Fong A."/>
            <person name="Anderson R."/>
            <person name="Badejoko W."/>
            <person name="Bittner-Eddy P."/>
            <person name="Boore J.L."/>
            <person name="Chibucos M.C."/>
            <person name="Coates M."/>
            <person name="Dehal P."/>
            <person name="Delehaunty K."/>
            <person name="Dong S."/>
            <person name="Downton P."/>
            <person name="Dumas B."/>
            <person name="Fabro G."/>
            <person name="Fronick C."/>
            <person name="Fuerstenberg S.I."/>
            <person name="Fulton L."/>
            <person name="Gaulin E."/>
            <person name="Govers F."/>
            <person name="Hughes L."/>
            <person name="Humphray S."/>
            <person name="Jiang R.H."/>
            <person name="Judelson H."/>
            <person name="Kamoun S."/>
            <person name="Kyung K."/>
            <person name="Meijer H."/>
            <person name="Minx P."/>
            <person name="Morris P."/>
            <person name="Nelson J."/>
            <person name="Phuntumart V."/>
            <person name="Qutob D."/>
            <person name="Rehmany A."/>
            <person name="Rougon-Cardoso A."/>
            <person name="Ryden P."/>
            <person name="Torto-Alalibo T."/>
            <person name="Studholme D."/>
            <person name="Wang Y."/>
            <person name="Win J."/>
            <person name="Wood J."/>
            <person name="Clifton S.W."/>
            <person name="Rogers J."/>
            <person name="Van den Ackerveken G."/>
            <person name="Jones J.D."/>
            <person name="McDowell J.M."/>
            <person name="Beynon J."/>
            <person name="Tyler B.M."/>
        </authorList>
    </citation>
    <scope>NUCLEOTIDE SEQUENCE [LARGE SCALE GENOMIC DNA]</scope>
    <source>
        <strain evidence="3">Emoy2</strain>
    </source>
</reference>
<dbReference type="eggNOG" id="KOG0017">
    <property type="taxonomic scope" value="Eukaryota"/>
</dbReference>
<dbReference type="EMBL" id="JH598320">
    <property type="status" value="NOT_ANNOTATED_CDS"/>
    <property type="molecule type" value="Genomic_DNA"/>
</dbReference>
<dbReference type="VEuPathDB" id="FungiDB:HpaG806500"/>
<organism evidence="2 3">
    <name type="scientific">Hyaloperonospora arabidopsidis (strain Emoy2)</name>
    <name type="common">Downy mildew agent</name>
    <name type="synonym">Peronospora arabidopsidis</name>
    <dbReference type="NCBI Taxonomy" id="559515"/>
    <lineage>
        <taxon>Eukaryota</taxon>
        <taxon>Sar</taxon>
        <taxon>Stramenopiles</taxon>
        <taxon>Oomycota</taxon>
        <taxon>Peronosporomycetes</taxon>
        <taxon>Peronosporales</taxon>
        <taxon>Peronosporaceae</taxon>
        <taxon>Hyaloperonospora</taxon>
    </lineage>
</organism>
<accession>M4BJC2</accession>
<reference evidence="2" key="2">
    <citation type="submission" date="2015-06" db="UniProtKB">
        <authorList>
            <consortium name="EnsemblProtists"/>
        </authorList>
    </citation>
    <scope>IDENTIFICATION</scope>
    <source>
        <strain evidence="2">Emoy2</strain>
    </source>
</reference>
<feature type="region of interest" description="Disordered" evidence="1">
    <location>
        <begin position="110"/>
        <end position="164"/>
    </location>
</feature>
<dbReference type="EnsemblProtists" id="HpaT806500">
    <property type="protein sequence ID" value="HpaP806500"/>
    <property type="gene ID" value="HpaG806500"/>
</dbReference>
<feature type="compositionally biased region" description="Low complexity" evidence="1">
    <location>
        <begin position="111"/>
        <end position="120"/>
    </location>
</feature>
<dbReference type="STRING" id="559515.M4BJC2"/>
<proteinExistence type="predicted"/>
<feature type="compositionally biased region" description="Basic and acidic residues" evidence="1">
    <location>
        <begin position="125"/>
        <end position="139"/>
    </location>
</feature>
<name>M4BJC2_HYAAE</name>
<dbReference type="OMA" id="RIMTHEQ"/>
<dbReference type="AlphaFoldDB" id="M4BJC2"/>